<name>A0A2T2N6N1_CORCC</name>
<dbReference type="STRING" id="1448308.A0A2T2N6N1"/>
<dbReference type="EMBL" id="KZ678146">
    <property type="protein sequence ID" value="PSN61097.1"/>
    <property type="molecule type" value="Genomic_DNA"/>
</dbReference>
<dbReference type="Proteomes" id="UP000240883">
    <property type="component" value="Unassembled WGS sequence"/>
</dbReference>
<reference evidence="2 3" key="1">
    <citation type="journal article" date="2018" name="Front. Microbiol.">
        <title>Genome-Wide Analysis of Corynespora cassiicola Leaf Fall Disease Putative Effectors.</title>
        <authorList>
            <person name="Lopez D."/>
            <person name="Ribeiro S."/>
            <person name="Label P."/>
            <person name="Fumanal B."/>
            <person name="Venisse J.S."/>
            <person name="Kohler A."/>
            <person name="de Oliveira R.R."/>
            <person name="Labutti K."/>
            <person name="Lipzen A."/>
            <person name="Lail K."/>
            <person name="Bauer D."/>
            <person name="Ohm R.A."/>
            <person name="Barry K.W."/>
            <person name="Spatafora J."/>
            <person name="Grigoriev I.V."/>
            <person name="Martin F.M."/>
            <person name="Pujade-Renaud V."/>
        </authorList>
    </citation>
    <scope>NUCLEOTIDE SEQUENCE [LARGE SCALE GENOMIC DNA]</scope>
    <source>
        <strain evidence="2 3">Philippines</strain>
    </source>
</reference>
<sequence>MSCDREIEQLVQSALSKLSFESASRSEVVKSSFQRFFAQREPKEYENFFPKGWLLQNQKSSVNSSSSTKSLSNINSLMEGLLEFKPISEERYKQLWTSCSKISHVSSEDVYKQLEHVSNSVTEYEEMSDLSACRARLCLLFFAHGLHELEDTLPIVNLGPGRSRATAALDEVAAHSQMDREQLANISKRKKNYFLIAEKCGLGILLMMGSSLSGWERLTSETATSTAKQIEKNHPSIQALSRSLSPVAAKLIVDGLLSFGWTYDRLSKSKTTLMCLVGKHINLRELCNGHIESLSVPSTESDTVTHTSDSINERLPRADLDDRVTLESSYTRDCVLQSSVSRKRTSGTLKNNRCQKRPSTRELVQSSPYYSGTTRSQNDNHSDRVMSERVFAGTFSFLQLHSTY</sequence>
<proteinExistence type="predicted"/>
<protein>
    <submittedName>
        <fullName evidence="2">Uncharacterized protein</fullName>
    </submittedName>
</protein>
<evidence type="ECO:0000256" key="1">
    <source>
        <dbReference type="SAM" id="MobiDB-lite"/>
    </source>
</evidence>
<evidence type="ECO:0000313" key="3">
    <source>
        <dbReference type="Proteomes" id="UP000240883"/>
    </source>
</evidence>
<feature type="compositionally biased region" description="Polar residues" evidence="1">
    <location>
        <begin position="362"/>
        <end position="377"/>
    </location>
</feature>
<evidence type="ECO:0000313" key="2">
    <source>
        <dbReference type="EMBL" id="PSN61097.1"/>
    </source>
</evidence>
<dbReference type="OrthoDB" id="3491794at2759"/>
<dbReference type="AlphaFoldDB" id="A0A2T2N6N1"/>
<keyword evidence="3" id="KW-1185">Reference proteome</keyword>
<accession>A0A2T2N6N1</accession>
<gene>
    <name evidence="2" type="ORF">BS50DRAFT_165013</name>
</gene>
<feature type="region of interest" description="Disordered" evidence="1">
    <location>
        <begin position="346"/>
        <end position="384"/>
    </location>
</feature>
<organism evidence="2 3">
    <name type="scientific">Corynespora cassiicola Philippines</name>
    <dbReference type="NCBI Taxonomy" id="1448308"/>
    <lineage>
        <taxon>Eukaryota</taxon>
        <taxon>Fungi</taxon>
        <taxon>Dikarya</taxon>
        <taxon>Ascomycota</taxon>
        <taxon>Pezizomycotina</taxon>
        <taxon>Dothideomycetes</taxon>
        <taxon>Pleosporomycetidae</taxon>
        <taxon>Pleosporales</taxon>
        <taxon>Corynesporascaceae</taxon>
        <taxon>Corynespora</taxon>
    </lineage>
</organism>